<keyword evidence="2" id="KW-0238">DNA-binding</keyword>
<name>A0A8I0DUL9_9FIRM</name>
<proteinExistence type="predicted"/>
<dbReference type="RefSeq" id="WP_173783654.1">
    <property type="nucleotide sequence ID" value="NZ_JACOOX010000005.1"/>
</dbReference>
<evidence type="ECO:0000259" key="4">
    <source>
        <dbReference type="PROSITE" id="PS01124"/>
    </source>
</evidence>
<evidence type="ECO:0000256" key="3">
    <source>
        <dbReference type="ARBA" id="ARBA00023163"/>
    </source>
</evidence>
<dbReference type="PANTHER" id="PTHR43280">
    <property type="entry name" value="ARAC-FAMILY TRANSCRIPTIONAL REGULATOR"/>
    <property type="match status" value="1"/>
</dbReference>
<dbReference type="Proteomes" id="UP000615234">
    <property type="component" value="Unassembled WGS sequence"/>
</dbReference>
<dbReference type="Gene3D" id="1.10.10.60">
    <property type="entry name" value="Homeodomain-like"/>
    <property type="match status" value="2"/>
</dbReference>
<comment type="caution">
    <text evidence="5">The sequence shown here is derived from an EMBL/GenBank/DDBJ whole genome shotgun (WGS) entry which is preliminary data.</text>
</comment>
<evidence type="ECO:0000256" key="1">
    <source>
        <dbReference type="ARBA" id="ARBA00023015"/>
    </source>
</evidence>
<keyword evidence="6" id="KW-1185">Reference proteome</keyword>
<dbReference type="InterPro" id="IPR009057">
    <property type="entry name" value="Homeodomain-like_sf"/>
</dbReference>
<feature type="domain" description="HTH araC/xylS-type" evidence="4">
    <location>
        <begin position="137"/>
        <end position="235"/>
    </location>
</feature>
<dbReference type="GO" id="GO:0043565">
    <property type="term" value="F:sequence-specific DNA binding"/>
    <property type="evidence" value="ECO:0007669"/>
    <property type="project" value="InterPro"/>
</dbReference>
<organism evidence="5 6">
    <name type="scientific">Coprococcus hominis</name>
    <name type="common">ex Liu et al. 2022</name>
    <dbReference type="NCBI Taxonomy" id="2763039"/>
    <lineage>
        <taxon>Bacteria</taxon>
        <taxon>Bacillati</taxon>
        <taxon>Bacillota</taxon>
        <taxon>Clostridia</taxon>
        <taxon>Lachnospirales</taxon>
        <taxon>Lachnospiraceae</taxon>
        <taxon>Coprococcus</taxon>
    </lineage>
</organism>
<sequence>MNKELQKLLLAQQEEQSYHLPMEAEYSFYRRIANGDMELLKLNMNADTMEGMGKLSSSPLQNKKYHLVILTAMITRFCIEAGLDPEQAYTLSDMHIRKIDACLTPEQLNPRKGAVVKDFVLAMHELHNSPGLSYHVMQAVSYINNHITEPIRVSDVADAVKLHPDYMTRLFKKDMNCSLSQYIIKEKCRTARYMLLNSQASCTEISSFLYFASCSHFVNCFKKEYGLTPNAYRKQMGGLSNERSDAF</sequence>
<evidence type="ECO:0000313" key="6">
    <source>
        <dbReference type="Proteomes" id="UP000615234"/>
    </source>
</evidence>
<evidence type="ECO:0000256" key="2">
    <source>
        <dbReference type="ARBA" id="ARBA00023125"/>
    </source>
</evidence>
<accession>A0A8I0DUL9</accession>
<dbReference type="Pfam" id="PF12833">
    <property type="entry name" value="HTH_18"/>
    <property type="match status" value="1"/>
</dbReference>
<evidence type="ECO:0000313" key="5">
    <source>
        <dbReference type="EMBL" id="MBC5663220.1"/>
    </source>
</evidence>
<dbReference type="SMART" id="SM00342">
    <property type="entry name" value="HTH_ARAC"/>
    <property type="match status" value="1"/>
</dbReference>
<gene>
    <name evidence="5" type="ORF">H8S09_09995</name>
</gene>
<dbReference type="EMBL" id="JACOOX010000005">
    <property type="protein sequence ID" value="MBC5663220.1"/>
    <property type="molecule type" value="Genomic_DNA"/>
</dbReference>
<keyword evidence="1" id="KW-0805">Transcription regulation</keyword>
<dbReference type="PROSITE" id="PS01124">
    <property type="entry name" value="HTH_ARAC_FAMILY_2"/>
    <property type="match status" value="1"/>
</dbReference>
<dbReference type="GO" id="GO:0003700">
    <property type="term" value="F:DNA-binding transcription factor activity"/>
    <property type="evidence" value="ECO:0007669"/>
    <property type="project" value="InterPro"/>
</dbReference>
<keyword evidence="3" id="KW-0804">Transcription</keyword>
<dbReference type="AlphaFoldDB" id="A0A8I0DUL9"/>
<dbReference type="InterPro" id="IPR018060">
    <property type="entry name" value="HTH_AraC"/>
</dbReference>
<dbReference type="PANTHER" id="PTHR43280:SF2">
    <property type="entry name" value="HTH-TYPE TRANSCRIPTIONAL REGULATOR EXSA"/>
    <property type="match status" value="1"/>
</dbReference>
<dbReference type="SUPFAM" id="SSF46689">
    <property type="entry name" value="Homeodomain-like"/>
    <property type="match status" value="2"/>
</dbReference>
<protein>
    <submittedName>
        <fullName evidence="5">AraC family transcriptional regulator</fullName>
    </submittedName>
</protein>
<reference evidence="5 6" key="1">
    <citation type="submission" date="2020-08" db="EMBL/GenBank/DDBJ databases">
        <title>Genome public.</title>
        <authorList>
            <person name="Liu C."/>
            <person name="Sun Q."/>
        </authorList>
    </citation>
    <scope>NUCLEOTIDE SEQUENCE [LARGE SCALE GENOMIC DNA]</scope>
    <source>
        <strain evidence="5 6">NSJ-10</strain>
    </source>
</reference>